<accession>S3ZES5</accession>
<protein>
    <submittedName>
        <fullName evidence="1">Uncharacterized protein</fullName>
    </submittedName>
</protein>
<evidence type="ECO:0000313" key="1">
    <source>
        <dbReference type="EMBL" id="EPH42151.1"/>
    </source>
</evidence>
<name>S3ZES5_9ACTN</name>
<evidence type="ECO:0000313" key="2">
    <source>
        <dbReference type="Proteomes" id="UP000014629"/>
    </source>
</evidence>
<dbReference type="Proteomes" id="UP000014629">
    <property type="component" value="Unassembled WGS sequence"/>
</dbReference>
<organism evidence="1 2">
    <name type="scientific">Streptomyces aurantiacus JA 4570</name>
    <dbReference type="NCBI Taxonomy" id="1286094"/>
    <lineage>
        <taxon>Bacteria</taxon>
        <taxon>Bacillati</taxon>
        <taxon>Actinomycetota</taxon>
        <taxon>Actinomycetes</taxon>
        <taxon>Kitasatosporales</taxon>
        <taxon>Streptomycetaceae</taxon>
        <taxon>Streptomyces</taxon>
        <taxon>Streptomyces aurantiacus group</taxon>
    </lineage>
</organism>
<reference evidence="1 2" key="1">
    <citation type="submission" date="2013-02" db="EMBL/GenBank/DDBJ databases">
        <title>Draft Genome Sequence of Streptomyces aurantiacus, Which Produces Setomimycin.</title>
        <authorList>
            <person name="Gruening B.A."/>
            <person name="Praeg A."/>
            <person name="Erxleben A."/>
            <person name="Guenther S."/>
            <person name="Mueller M."/>
        </authorList>
    </citation>
    <scope>NUCLEOTIDE SEQUENCE [LARGE SCALE GENOMIC DNA]</scope>
    <source>
        <strain evidence="1 2">JA 4570</strain>
    </source>
</reference>
<comment type="caution">
    <text evidence="1">The sequence shown here is derived from an EMBL/GenBank/DDBJ whole genome shotgun (WGS) entry which is preliminary data.</text>
</comment>
<dbReference type="EMBL" id="AOPZ01000249">
    <property type="protein sequence ID" value="EPH42151.1"/>
    <property type="molecule type" value="Genomic_DNA"/>
</dbReference>
<gene>
    <name evidence="1" type="ORF">STRAU_4773</name>
</gene>
<keyword evidence="2" id="KW-1185">Reference proteome</keyword>
<proteinExistence type="predicted"/>
<sequence length="37" mass="4061">MREHSLACVMTELTVDQRGEPVPQVLLGEMPLGRIGP</sequence>
<dbReference type="AlphaFoldDB" id="S3ZES5"/>